<gene>
    <name evidence="2" type="ORF">IDH45_21110</name>
</gene>
<feature type="domain" description="ATPase BadF/BadG/BcrA/BcrD type" evidence="1">
    <location>
        <begin position="7"/>
        <end position="301"/>
    </location>
</feature>
<dbReference type="SUPFAM" id="SSF53067">
    <property type="entry name" value="Actin-like ATPase domain"/>
    <property type="match status" value="2"/>
</dbReference>
<dbReference type="InterPro" id="IPR043129">
    <property type="entry name" value="ATPase_NBD"/>
</dbReference>
<dbReference type="Gene3D" id="3.30.420.40">
    <property type="match status" value="2"/>
</dbReference>
<name>A0A927CCW8_9BACL</name>
<dbReference type="InterPro" id="IPR052519">
    <property type="entry name" value="Euk-type_GlcNAc_Kinase"/>
</dbReference>
<dbReference type="PANTHER" id="PTHR43190">
    <property type="entry name" value="N-ACETYL-D-GLUCOSAMINE KINASE"/>
    <property type="match status" value="1"/>
</dbReference>
<reference evidence="2" key="1">
    <citation type="submission" date="2020-09" db="EMBL/GenBank/DDBJ databases">
        <title>A novel bacterium of genus Paenibacillus, isolated from South China Sea.</title>
        <authorList>
            <person name="Huang H."/>
            <person name="Mo K."/>
            <person name="Hu Y."/>
        </authorList>
    </citation>
    <scope>NUCLEOTIDE SEQUENCE</scope>
    <source>
        <strain evidence="2">IB182363</strain>
    </source>
</reference>
<dbReference type="InterPro" id="IPR002731">
    <property type="entry name" value="ATPase_BadF"/>
</dbReference>
<keyword evidence="3" id="KW-1185">Reference proteome</keyword>
<comment type="caution">
    <text evidence="2">The sequence shown here is derived from an EMBL/GenBank/DDBJ whole genome shotgun (WGS) entry which is preliminary data.</text>
</comment>
<evidence type="ECO:0000259" key="1">
    <source>
        <dbReference type="Pfam" id="PF01869"/>
    </source>
</evidence>
<dbReference type="Proteomes" id="UP000639396">
    <property type="component" value="Unassembled WGS sequence"/>
</dbReference>
<accession>A0A927CCW8</accession>
<dbReference type="PANTHER" id="PTHR43190:SF3">
    <property type="entry name" value="N-ACETYL-D-GLUCOSAMINE KINASE"/>
    <property type="match status" value="1"/>
</dbReference>
<dbReference type="AlphaFoldDB" id="A0A927CCW8"/>
<dbReference type="RefSeq" id="WP_190930118.1">
    <property type="nucleotide sequence ID" value="NZ_JACXJA010000030.1"/>
</dbReference>
<evidence type="ECO:0000313" key="3">
    <source>
        <dbReference type="Proteomes" id="UP000639396"/>
    </source>
</evidence>
<dbReference type="Pfam" id="PF01869">
    <property type="entry name" value="BcrAD_BadFG"/>
    <property type="match status" value="1"/>
</dbReference>
<organism evidence="2 3">
    <name type="scientific">Paenibacillus oceani</name>
    <dbReference type="NCBI Taxonomy" id="2772510"/>
    <lineage>
        <taxon>Bacteria</taxon>
        <taxon>Bacillati</taxon>
        <taxon>Bacillota</taxon>
        <taxon>Bacilli</taxon>
        <taxon>Bacillales</taxon>
        <taxon>Paenibacillaceae</taxon>
        <taxon>Paenibacillus</taxon>
    </lineage>
</organism>
<sequence length="329" mass="34937">MGQQCVIGIDGGGTRTRIVVADLSGNVLSYAEHGASSIHKDANAARNVQEGIADALAKAGRTPEQAAGLLAGVAGFDSERDLAWVEELTALPGIVCPRWHVNDAVIAHAGAFMSGPGIMVVSGTGSIIFAVTEDGAHLRNYDMHHYASSAARFLAYEATYEILAGHTGPSDSALVRRTLDFWNKPDVEELLRLALQGFASDPKERTRLFGQMAPIVTSAALEGSELARSVCDRKVHEAVVGVHMLGACFRSETVQVACIGSAINSTYMKEQFRKECESVSAKRYILQEPVLSPAAGAVMMALNRLGVSAGDDTVDKLLKHPCSRGDSSL</sequence>
<evidence type="ECO:0000313" key="2">
    <source>
        <dbReference type="EMBL" id="MBD2864492.1"/>
    </source>
</evidence>
<proteinExistence type="predicted"/>
<protein>
    <submittedName>
        <fullName evidence="2">ATPase</fullName>
    </submittedName>
</protein>
<dbReference type="EMBL" id="JACXJA010000030">
    <property type="protein sequence ID" value="MBD2864492.1"/>
    <property type="molecule type" value="Genomic_DNA"/>
</dbReference>